<keyword evidence="1" id="KW-0812">Transmembrane</keyword>
<keyword evidence="1" id="KW-0472">Membrane</keyword>
<dbReference type="AlphaFoldDB" id="A0A3B0U592"/>
<dbReference type="EMBL" id="UOEP01000198">
    <property type="protein sequence ID" value="VAW23543.1"/>
    <property type="molecule type" value="Genomic_DNA"/>
</dbReference>
<protein>
    <submittedName>
        <fullName evidence="2">Uncharacterized protein</fullName>
    </submittedName>
</protein>
<accession>A0A3B0U592</accession>
<proteinExistence type="predicted"/>
<evidence type="ECO:0000256" key="1">
    <source>
        <dbReference type="SAM" id="Phobius"/>
    </source>
</evidence>
<name>A0A3B0U592_9ZZZZ</name>
<gene>
    <name evidence="2" type="ORF">MNBD_BACTEROID01-2587</name>
</gene>
<reference evidence="2" key="1">
    <citation type="submission" date="2018-06" db="EMBL/GenBank/DDBJ databases">
        <authorList>
            <person name="Zhirakovskaya E."/>
        </authorList>
    </citation>
    <scope>NUCLEOTIDE SEQUENCE</scope>
</reference>
<evidence type="ECO:0000313" key="2">
    <source>
        <dbReference type="EMBL" id="VAW23543.1"/>
    </source>
</evidence>
<organism evidence="2">
    <name type="scientific">hydrothermal vent metagenome</name>
    <dbReference type="NCBI Taxonomy" id="652676"/>
    <lineage>
        <taxon>unclassified sequences</taxon>
        <taxon>metagenomes</taxon>
        <taxon>ecological metagenomes</taxon>
    </lineage>
</organism>
<keyword evidence="1" id="KW-1133">Transmembrane helix</keyword>
<sequence>MIIAANVQSLTKNQSANPINFYAFINHSFNALILSNLSVFLLFTLI</sequence>
<feature type="transmembrane region" description="Helical" evidence="1">
    <location>
        <begin position="21"/>
        <end position="45"/>
    </location>
</feature>